<comment type="caution">
    <text evidence="3">The sequence shown here is derived from an EMBL/GenBank/DDBJ whole genome shotgun (WGS) entry which is preliminary data.</text>
</comment>
<feature type="compositionally biased region" description="Basic and acidic residues" evidence="1">
    <location>
        <begin position="48"/>
        <end position="64"/>
    </location>
</feature>
<evidence type="ECO:0000313" key="3">
    <source>
        <dbReference type="EMBL" id="RKF63733.1"/>
    </source>
</evidence>
<evidence type="ECO:0000313" key="4">
    <source>
        <dbReference type="Proteomes" id="UP000285405"/>
    </source>
</evidence>
<dbReference type="PANTHER" id="PTHR47349:SF1">
    <property type="entry name" value="AER328WP"/>
    <property type="match status" value="1"/>
</dbReference>
<proteinExistence type="predicted"/>
<dbReference type="OrthoDB" id="5598028at2759"/>
<sequence>MMPTPHQDTISIKQLSSQDTASWYGTWSQERTASTKIDEDTKRLGLEEPEYLDTKRSSRNERSQSAHFGISKEMLGITTSNNPDNNNFDVIGSTPTKLILNGVNSSEYSPEECLTSQLTAEKSPKLKESSTCPEHYGWLGGILTKPKLLLRSSFRLSSRFKKLPLIYSPTSKFLAEQATVDLVDASNDKIVHNSSSINLYPTRLIKSLMGSTWPVWSSDSKATHITLNTIELISPASNSKNRPIQTSNKVLDKVAKNMKKEMDFKENGSKKLQVGYLSEQAPPHTETKEISSIRDQNPCNDFPPNLLVPSLSNTYQTCETPSTFEKISRFMNIGHQKNQKHLYLSRETYKLRRAVVIGVHGLVPVPLLRAVTGQPTGTSVRFVNRTADAIQRWADSHNIENCDIQKIPLEGGGKVAERVENLWKMLLNWITHIQKADVIMFACHSQGVPVAVLLTAKLIEFGVVSNARIGVCAMGVSLGPFIEFKSRLIGGSAGELFEFADSESEISKRYEKALRDLVTYGGRILFCGSIDDQLISMESSLFLTASHPYIYRAAFIDGRIYAPNFLSHLIGFALKLRNIGISDHGLIRELALPLAGSLYSGEGHSRLHDDSQVYDLAVQFALETTSVDYVPLEVKKHKIPRSSNPYLLPWIMRGLLEEEYVRTELKLETIELLKSFESWKPTTKSLKDIKYRLEAIKSKL</sequence>
<feature type="domain" description="YMC020W-like alpha/beta hydrolase" evidence="2">
    <location>
        <begin position="308"/>
        <end position="659"/>
    </location>
</feature>
<dbReference type="Pfam" id="PF26147">
    <property type="entry name" value="AB_HYDROLASE_YMC0-YMC35"/>
    <property type="match status" value="1"/>
</dbReference>
<protein>
    <recommendedName>
        <fullName evidence="2">YMC020W-like alpha/beta hydrolase domain-containing protein</fullName>
    </recommendedName>
</protein>
<evidence type="ECO:0000259" key="2">
    <source>
        <dbReference type="Pfam" id="PF26147"/>
    </source>
</evidence>
<accession>A0A420I216</accession>
<dbReference type="AlphaFoldDB" id="A0A420I216"/>
<dbReference type="PANTHER" id="PTHR47349">
    <property type="entry name" value="CHROMOSOME 8, WHOLE GENOME SHOTGUN SEQUENCE"/>
    <property type="match status" value="1"/>
</dbReference>
<gene>
    <name evidence="3" type="ORF">GcC1_137001</name>
</gene>
<dbReference type="Proteomes" id="UP000285405">
    <property type="component" value="Unassembled WGS sequence"/>
</dbReference>
<feature type="region of interest" description="Disordered" evidence="1">
    <location>
        <begin position="48"/>
        <end position="67"/>
    </location>
</feature>
<organism evidence="3 4">
    <name type="scientific">Golovinomyces cichoracearum</name>
    <dbReference type="NCBI Taxonomy" id="62708"/>
    <lineage>
        <taxon>Eukaryota</taxon>
        <taxon>Fungi</taxon>
        <taxon>Dikarya</taxon>
        <taxon>Ascomycota</taxon>
        <taxon>Pezizomycotina</taxon>
        <taxon>Leotiomycetes</taxon>
        <taxon>Erysiphales</taxon>
        <taxon>Erysiphaceae</taxon>
        <taxon>Golovinomyces</taxon>
    </lineage>
</organism>
<dbReference type="InterPro" id="IPR058934">
    <property type="entry name" value="YMC020W-like"/>
</dbReference>
<evidence type="ECO:0000256" key="1">
    <source>
        <dbReference type="SAM" id="MobiDB-lite"/>
    </source>
</evidence>
<name>A0A420I216_9PEZI</name>
<dbReference type="EMBL" id="MCBR01013718">
    <property type="protein sequence ID" value="RKF63733.1"/>
    <property type="molecule type" value="Genomic_DNA"/>
</dbReference>
<reference evidence="3 4" key="1">
    <citation type="journal article" date="2018" name="BMC Genomics">
        <title>Comparative genome analyses reveal sequence features reflecting distinct modes of host-adaptation between dicot and monocot powdery mildew.</title>
        <authorList>
            <person name="Wu Y."/>
            <person name="Ma X."/>
            <person name="Pan Z."/>
            <person name="Kale S.D."/>
            <person name="Song Y."/>
            <person name="King H."/>
            <person name="Zhang Q."/>
            <person name="Presley C."/>
            <person name="Deng X."/>
            <person name="Wei C.I."/>
            <person name="Xiao S."/>
        </authorList>
    </citation>
    <scope>NUCLEOTIDE SEQUENCE [LARGE SCALE GENOMIC DNA]</scope>
    <source>
        <strain evidence="3">UCSC1</strain>
    </source>
</reference>
<dbReference type="InterPro" id="IPR058933">
    <property type="entry name" value="YMC020W-like_ab_hydrolase"/>
</dbReference>